<dbReference type="InterPro" id="IPR005546">
    <property type="entry name" value="Autotransporte_beta"/>
</dbReference>
<dbReference type="InterPro" id="IPR015919">
    <property type="entry name" value="Cadherin-like_sf"/>
</dbReference>
<evidence type="ECO:0000256" key="3">
    <source>
        <dbReference type="ARBA" id="ARBA00022837"/>
    </source>
</evidence>
<feature type="signal peptide" evidence="4">
    <location>
        <begin position="1"/>
        <end position="36"/>
    </location>
</feature>
<proteinExistence type="predicted"/>
<dbReference type="Gene3D" id="2.60.40.3440">
    <property type="match status" value="1"/>
</dbReference>
<evidence type="ECO:0000256" key="2">
    <source>
        <dbReference type="ARBA" id="ARBA00022737"/>
    </source>
</evidence>
<dbReference type="SUPFAM" id="SSF103515">
    <property type="entry name" value="Autotransporter"/>
    <property type="match status" value="1"/>
</dbReference>
<dbReference type="SUPFAM" id="SSF141072">
    <property type="entry name" value="CalX-like"/>
    <property type="match status" value="5"/>
</dbReference>
<evidence type="ECO:0000313" key="6">
    <source>
        <dbReference type="EMBL" id="GAA4804283.1"/>
    </source>
</evidence>
<gene>
    <name evidence="6" type="ORF">GCM10023307_33790</name>
</gene>
<evidence type="ECO:0000259" key="5">
    <source>
        <dbReference type="PROSITE" id="PS51208"/>
    </source>
</evidence>
<dbReference type="Gene3D" id="2.60.40.2030">
    <property type="match status" value="5"/>
</dbReference>
<dbReference type="InterPro" id="IPR013783">
    <property type="entry name" value="Ig-like_fold"/>
</dbReference>
<protein>
    <recommendedName>
        <fullName evidence="5">Autotransporter domain-containing protein</fullName>
    </recommendedName>
</protein>
<dbReference type="InterPro" id="IPR036709">
    <property type="entry name" value="Autotransporte_beta_dom_sf"/>
</dbReference>
<dbReference type="Pfam" id="PF03797">
    <property type="entry name" value="Autotransporter"/>
    <property type="match status" value="1"/>
</dbReference>
<evidence type="ECO:0000313" key="7">
    <source>
        <dbReference type="Proteomes" id="UP001499959"/>
    </source>
</evidence>
<dbReference type="Pfam" id="PF03160">
    <property type="entry name" value="Calx-beta"/>
    <property type="match status" value="5"/>
</dbReference>
<dbReference type="Proteomes" id="UP001499959">
    <property type="component" value="Unassembled WGS sequence"/>
</dbReference>
<dbReference type="InterPro" id="IPR038081">
    <property type="entry name" value="CalX-like_sf"/>
</dbReference>
<organism evidence="6 7">
    <name type="scientific">Lysobacter hankyongensis</name>
    <dbReference type="NCBI Taxonomy" id="1176535"/>
    <lineage>
        <taxon>Bacteria</taxon>
        <taxon>Pseudomonadati</taxon>
        <taxon>Pseudomonadota</taxon>
        <taxon>Gammaproteobacteria</taxon>
        <taxon>Lysobacterales</taxon>
        <taxon>Lysobacteraceae</taxon>
        <taxon>Lysobacter</taxon>
    </lineage>
</organism>
<dbReference type="SMART" id="SM00869">
    <property type="entry name" value="Autotransporter"/>
    <property type="match status" value="1"/>
</dbReference>
<dbReference type="PROSITE" id="PS51208">
    <property type="entry name" value="AUTOTRANSPORTER"/>
    <property type="match status" value="1"/>
</dbReference>
<dbReference type="Pfam" id="PF05345">
    <property type="entry name" value="He_PIG"/>
    <property type="match status" value="11"/>
</dbReference>
<dbReference type="PANTHER" id="PTHR37494:SF1">
    <property type="entry name" value="STAPHYLOCOCCUS AUREUS SURFACE PROTEIN A"/>
    <property type="match status" value="1"/>
</dbReference>
<feature type="domain" description="Autotransporter" evidence="5">
    <location>
        <begin position="2271"/>
        <end position="2548"/>
    </location>
</feature>
<name>A0ABP9C3Z9_9GAMM</name>
<dbReference type="EMBL" id="BAABJE010000018">
    <property type="protein sequence ID" value="GAA4804283.1"/>
    <property type="molecule type" value="Genomic_DNA"/>
</dbReference>
<dbReference type="NCBIfam" id="TIGR01414">
    <property type="entry name" value="autotrans_barl"/>
    <property type="match status" value="1"/>
</dbReference>
<dbReference type="RefSeq" id="WP_345304533.1">
    <property type="nucleotide sequence ID" value="NZ_BAABJE010000018.1"/>
</dbReference>
<accession>A0ABP9C3Z9</accession>
<evidence type="ECO:0000256" key="1">
    <source>
        <dbReference type="ARBA" id="ARBA00022729"/>
    </source>
</evidence>
<keyword evidence="7" id="KW-1185">Reference proteome</keyword>
<dbReference type="Pfam" id="PF17963">
    <property type="entry name" value="Big_9"/>
    <property type="match status" value="2"/>
</dbReference>
<dbReference type="SMART" id="SM00237">
    <property type="entry name" value="Calx_beta"/>
    <property type="match status" value="2"/>
</dbReference>
<dbReference type="SUPFAM" id="SSF49313">
    <property type="entry name" value="Cadherin-like"/>
    <property type="match status" value="5"/>
</dbReference>
<comment type="caution">
    <text evidence="6">The sequence shown here is derived from an EMBL/GenBank/DDBJ whole genome shotgun (WGS) entry which is preliminary data.</text>
</comment>
<dbReference type="InterPro" id="IPR006315">
    <property type="entry name" value="OM_autotransptr_brl_dom"/>
</dbReference>
<evidence type="ECO:0000256" key="4">
    <source>
        <dbReference type="SAM" id="SignalP"/>
    </source>
</evidence>
<reference evidence="7" key="1">
    <citation type="journal article" date="2019" name="Int. J. Syst. Evol. Microbiol.">
        <title>The Global Catalogue of Microorganisms (GCM) 10K type strain sequencing project: providing services to taxonomists for standard genome sequencing and annotation.</title>
        <authorList>
            <consortium name="The Broad Institute Genomics Platform"/>
            <consortium name="The Broad Institute Genome Sequencing Center for Infectious Disease"/>
            <person name="Wu L."/>
            <person name="Ma J."/>
        </authorList>
    </citation>
    <scope>NUCLEOTIDE SEQUENCE [LARGE SCALE GENOMIC DNA]</scope>
    <source>
        <strain evidence="7">JCM 18204</strain>
    </source>
</reference>
<keyword evidence="1 4" id="KW-0732">Signal</keyword>
<dbReference type="InterPro" id="IPR003644">
    <property type="entry name" value="Calx_beta"/>
</dbReference>
<dbReference type="PANTHER" id="PTHR37494">
    <property type="entry name" value="HEMAGGLUTININ"/>
    <property type="match status" value="1"/>
</dbReference>
<keyword evidence="2" id="KW-0677">Repeat</keyword>
<dbReference type="Gene3D" id="2.40.128.130">
    <property type="entry name" value="Autotransporter beta-domain"/>
    <property type="match status" value="1"/>
</dbReference>
<dbReference type="Gene3D" id="2.60.40.10">
    <property type="entry name" value="Immunoglobulins"/>
    <property type="match status" value="11"/>
</dbReference>
<feature type="chain" id="PRO_5045161012" description="Autotransporter domain-containing protein" evidence="4">
    <location>
        <begin position="37"/>
        <end position="2548"/>
    </location>
</feature>
<sequence length="2548" mass="265035">MFVGKRSFIFGRGPIRAAAACAALLLSIALSAHVRAQPALSIDDVTLAEDEAAATTMVFRVRLDAPAPAGGVRFDLSTSDGSADGADYYVLSSGAAEIPEGETEFPYTVLVNADGDYEPDETFYVDIANAVGATVADGRAVGTIRNDELTPDIGFAESDIAVIEGDTGDAIAVLEVVLGYPAAQEVRVDYATVDDRAFAPDDYEAQAGTLVFAPGETRRTLQLRIHGDTESERTEVFGVVLSDAIGATGGGIAAIHIVTDDDDAFAIQPAALPGGALGERYDQGLSTPQTDARFEIVSGALPPGIALTIFNGRTYLLGFPTAVGTYAFRVMATVGALSNAAVAYRDYTIVIGGHTLTLPPTTLPDAPFDDGYSVALNPATGAQPPYRYAITAGALPPGLTLSESGTIAGSSRGSGAFAFTVTVSDSSAAGPYTASRDYTLQASPPSFSFAPLFSLDGTEGGDYSAQFAVGGRYTEPLVYSLTGGALPAGLQLSPAGEISGIPAESGDFPIDVTLTDSTLTVPGVATASFVLRIAPPQIAFGPSTLPAAVAGRPYAQAFQPVDGTSAYLYSLIEGDPPPGIDFDGQGLSGTPIALGVYAFTIQASDGPSTYTRRYALRVDAAPPPPPRAVLSVLDSALVEGDSRFTTLRFEIRSNAPAPAGGIAFDVQTVDGSATVAGADYIPIATQRVTIPASLTQTSVDVKITSDRNPETDETFLLRLTNVSGAVLGDGEAVGTIINDDHRPRLILDDDIVYEGSTGYFYAVLDAPAGPEGVSFTLRTVDGTAVASEDYEGFESRRYSIRPGERVAFAHQATLRDTLEEDEETFFIEAIDVVGADPPTSRATVRIVSISQQLPALSVQDVSLVEGDSGTQPMTFEITLSAPSAHTVSVHYSVGDLFDTVIPRQYGRLLFAPGETSKTVSHPVRGDTVPEYFERIYFSLSTADNARIEHGTAVGTIVNDDNPIELDYRNPVDGRLGEGYWHWFRPNGGVEPYVYAIVAGRLPDGLFFDDHNAEIYGTPTESGDFAFTLQVTDSSPGPVGPFVARADYTLRVKSNLVTLPATTLRDATQGMAYSAVIGPATGGQPPYRYESTQTLPPGLSLASDGTLSGTPTQSGTFYVSVLVTDSSPAPGPHDVWRSYRLVIHPPGLRLLPTQLPFSRVGEAFDVTVFADGTVPPYTYALTAGALPNGLNFDAGGRLSGVPTRAGTFDFAITATDSAAPSPRSITVNYRMPVYSPLIQLTPSNPSYTAGYDAPYTQTFTASGGIGPYVYSLSGTLPPGMQFDGNTLSGQSRASGSYSLQITATDTGADGQGAPFKGSRSFYLTIAASPVVISPSDDVLPLGRELEPYSVTLSASGGTAPYRFDTVDLTILPPGIALSEDGVLSGTTTHNGVFPVTVRCTDATGITSTRRYSLAMRGPILTLEPASLPAGTAAVAYPATPVVVAGGVAPYSISVNGLPDGMIHDTAAGTIGGTPREAGRFDVFVYATDSSGGGVATIHRTYTLDIAPATLTLQPESLPAAAVGVSYRQAFSASGGVAPYRFSASGEAVAPGLVFDIAAGELVGVPTQPGTYSFSIIAEDSTGGIAATITRSYTLTVSQPASAVTLIAPVANDDSATVPSGETLPIALTGNDTGTITSISIATQPANGNVVTAPPPHGGGVLGVFYTATRGFAGSDSFTYVAVGPDGTSAPATVRITVNPFPRPISQVVPLSGNGQPVDVDLTLGATGGPFTGARIVDVFPSNAGTAQIVLSGSTFLMRFTPASGLATQAVVGFRLSNAFYTSYSSTTVTFTPPAPPPLDFSPGTLANGNVGSGYTRQFIASGGVSPYRFAITAGALPPGLTLGATGSLFGTPTTAGTYTFTVAVTDAVPQTATRQYTLTIAATAPIVAVDDVVLAPSNNTYVIPVARNDIGTITGLEIVTPPSHGTAVLGPPSSNGAPDIFYTPTRDYLGPDSFRYVALGPDGRSQPASVTITVNAFPVAAPKVVRTSPGIAAEIDLTGGAIGGPFTGAAAELLTPGVGELQIVVAGSSFRLRYVPASGFTGRARAQYRLSNAFYTSLAAEIDIEVGPVPQPQSRTVSAQAGQVATVDVGEGATNGPFTGIALIALSPANAGVATAGRDGSDATARYVVRFTPDAAFRGTAVVQYTLSNAFGASSPSSVTFTVDAGPDPTGDPDLRGLIDAQQRGAQRFADAQIGNFRQRLERLHGSGAGRNGFSNGLSFAAARRCTPRVGAMPGDDPDTCVESGVPGATLADRALIDRTLIDPAATGDAPRRDALFGTWIAGTVRSGDRDAEHGRAALDFETEGVSAGADRRFDGGWAFGGGVGYGRDRTWVGDARTRSDARAYTLAGYASHAPGDVFFVDAVLGHQRLRYDLRRSSDAGEFGGHRDGRQWFAAITTGADLGRGRWRFSPYGRVDLARGTLDGYIEHGGDPAFALRHDAQTLRTRAANLGLRVDYRRDTGWGRFAPQLRIEYRHDFADSGAATLRYADAFAAPAYRIDPEAIDRDRWEIGLGALFETRGDWSLRAGYRGTLDDSGSDHGFSVDLQREF</sequence>
<keyword evidence="3" id="KW-0106">Calcium</keyword>